<dbReference type="Gene3D" id="3.40.50.300">
    <property type="entry name" value="P-loop containing nucleotide triphosphate hydrolases"/>
    <property type="match status" value="1"/>
</dbReference>
<comment type="cofactor">
    <cofactor evidence="1 8">
        <name>Mg(2+)</name>
        <dbReference type="ChEBI" id="CHEBI:18420"/>
    </cofactor>
</comment>
<dbReference type="PROSITE" id="PS51274">
    <property type="entry name" value="GATASE_COBBQ"/>
    <property type="match status" value="1"/>
</dbReference>
<dbReference type="PANTHER" id="PTHR43873">
    <property type="entry name" value="COBYRINATE A,C-DIAMIDE SYNTHASE"/>
    <property type="match status" value="1"/>
</dbReference>
<dbReference type="EMBL" id="DTGT01000160">
    <property type="protein sequence ID" value="HGH60670.1"/>
    <property type="molecule type" value="Genomic_DNA"/>
</dbReference>
<dbReference type="CDD" id="cd03130">
    <property type="entry name" value="GATase1_CobB"/>
    <property type="match status" value="1"/>
</dbReference>
<evidence type="ECO:0000256" key="6">
    <source>
        <dbReference type="ARBA" id="ARBA00022842"/>
    </source>
</evidence>
<accession>A0A7C4ETC5</accession>
<dbReference type="HAMAP" id="MF_00027">
    <property type="entry name" value="CobB_CbiA"/>
    <property type="match status" value="1"/>
</dbReference>
<dbReference type="Gene3D" id="3.40.50.880">
    <property type="match status" value="1"/>
</dbReference>
<feature type="domain" description="CobQ/CobB/MinD/ParA nucleotide binding" evidence="9">
    <location>
        <begin position="10"/>
        <end position="184"/>
    </location>
</feature>
<keyword evidence="3 8" id="KW-0436">Ligase</keyword>
<dbReference type="GO" id="GO:0042242">
    <property type="term" value="F:cobyrinic acid a,c-diamide synthase activity"/>
    <property type="evidence" value="ECO:0007669"/>
    <property type="project" value="UniProtKB-UniRule"/>
</dbReference>
<dbReference type="InterPro" id="IPR011698">
    <property type="entry name" value="GATase_3"/>
</dbReference>
<evidence type="ECO:0000256" key="5">
    <source>
        <dbReference type="ARBA" id="ARBA00022840"/>
    </source>
</evidence>
<dbReference type="GO" id="GO:0009236">
    <property type="term" value="P:cobalamin biosynthetic process"/>
    <property type="evidence" value="ECO:0007669"/>
    <property type="project" value="UniProtKB-UniRule"/>
</dbReference>
<evidence type="ECO:0000256" key="2">
    <source>
        <dbReference type="ARBA" id="ARBA00022573"/>
    </source>
</evidence>
<dbReference type="NCBIfam" id="TIGR00379">
    <property type="entry name" value="cobB"/>
    <property type="match status" value="1"/>
</dbReference>
<evidence type="ECO:0000259" key="10">
    <source>
        <dbReference type="Pfam" id="PF07685"/>
    </source>
</evidence>
<organism evidence="11">
    <name type="scientific">Desulfomonile tiedjei</name>
    <dbReference type="NCBI Taxonomy" id="2358"/>
    <lineage>
        <taxon>Bacteria</taxon>
        <taxon>Pseudomonadati</taxon>
        <taxon>Thermodesulfobacteriota</taxon>
        <taxon>Desulfomonilia</taxon>
        <taxon>Desulfomonilales</taxon>
        <taxon>Desulfomonilaceae</taxon>
        <taxon>Desulfomonile</taxon>
    </lineage>
</organism>
<keyword evidence="2 8" id="KW-0169">Cobalamin biosynthesis</keyword>
<dbReference type="AlphaFoldDB" id="A0A7C4ETC5"/>
<comment type="pathway">
    <text evidence="8">Cofactor biosynthesis; adenosylcobalamin biosynthesis; cob(II)yrinate a,c-diamide from sirohydrochlorin (anaerobic route): step 10/10.</text>
</comment>
<dbReference type="InterPro" id="IPR004484">
    <property type="entry name" value="CbiA/CobB_synth"/>
</dbReference>
<evidence type="ECO:0000259" key="9">
    <source>
        <dbReference type="Pfam" id="PF01656"/>
    </source>
</evidence>
<proteinExistence type="inferred from homology"/>
<dbReference type="Pfam" id="PF01656">
    <property type="entry name" value="CbiA"/>
    <property type="match status" value="1"/>
</dbReference>
<reference evidence="11" key="1">
    <citation type="journal article" date="2020" name="mSystems">
        <title>Genome- and Community-Level Interaction Insights into Carbon Utilization and Element Cycling Functions of Hydrothermarchaeota in Hydrothermal Sediment.</title>
        <authorList>
            <person name="Zhou Z."/>
            <person name="Liu Y."/>
            <person name="Xu W."/>
            <person name="Pan J."/>
            <person name="Luo Z.H."/>
            <person name="Li M."/>
        </authorList>
    </citation>
    <scope>NUCLEOTIDE SEQUENCE [LARGE SCALE GENOMIC DNA]</scope>
    <source>
        <strain evidence="11">SpSt-769</strain>
    </source>
</reference>
<comment type="similarity">
    <text evidence="8">Belongs to the CobB/CbiA family.</text>
</comment>
<evidence type="ECO:0000313" key="11">
    <source>
        <dbReference type="EMBL" id="HGH60670.1"/>
    </source>
</evidence>
<evidence type="ECO:0000256" key="3">
    <source>
        <dbReference type="ARBA" id="ARBA00022598"/>
    </source>
</evidence>
<feature type="site" description="Increases nucleophilicity of active site Cys" evidence="8">
    <location>
        <position position="443"/>
    </location>
</feature>
<gene>
    <name evidence="8" type="primary">cbiA</name>
    <name evidence="11" type="ORF">ENV54_05160</name>
</gene>
<dbReference type="SUPFAM" id="SSF52540">
    <property type="entry name" value="P-loop containing nucleoside triphosphate hydrolases"/>
    <property type="match status" value="1"/>
</dbReference>
<dbReference type="GO" id="GO:0005524">
    <property type="term" value="F:ATP binding"/>
    <property type="evidence" value="ECO:0007669"/>
    <property type="project" value="UniProtKB-UniRule"/>
</dbReference>
<sequence length="480" mass="51847">MTTTYNVPRVVIAALKGGAGKTLITLGVIAALRKRGWRVAPFKKGPDYIDAAWLAMAGGSPCYNLDRYLFGAEGVRNSFASHVIGKDLAVVEGNRGWFDGVDSMGTYSTADLARVLQAPVVLIVDATKMTRTAAALVMGCQKLEPDIRLAGVILNKVAGARHRTVLTEAIENSAGVPVIGSIHKLMWSRLPQRHLGLLPIFEHPDSNQFISQTAELIENQVNLDALLEIARAAPPLSTTPTSKGASANLSPHSPRVKIGVVRDSAFQFYYPENLAALKDHGADLLEVSALADAVLPDVHALYIGGGFPETHAESLAANVAFKTALKRAVEKGLPVYAECGGLMYLCQSLVIDDKTFPMADIFPVKAVLQRRPQGLGYITVRVVRPNPFYPLGKELTGHEFHYSTLSPPTCLRCDYAFEVLRGTGIGNQRDGLVYRNALGTYTHLHAIGEEAWASGIIAAARRFAAVREENQRSPRLCGEG</sequence>
<name>A0A7C4ETC5_9BACT</name>
<evidence type="ECO:0000256" key="4">
    <source>
        <dbReference type="ARBA" id="ARBA00022741"/>
    </source>
</evidence>
<comment type="catalytic activity">
    <reaction evidence="8">
        <text>cob(II)yrinate + 2 L-glutamine + 2 ATP + 2 H2O = cob(II)yrinate a,c diamide + 2 L-glutamate + 2 ADP + 2 phosphate + 2 H(+)</text>
        <dbReference type="Rhea" id="RHEA:26289"/>
        <dbReference type="ChEBI" id="CHEBI:15377"/>
        <dbReference type="ChEBI" id="CHEBI:15378"/>
        <dbReference type="ChEBI" id="CHEBI:29985"/>
        <dbReference type="ChEBI" id="CHEBI:30616"/>
        <dbReference type="ChEBI" id="CHEBI:43474"/>
        <dbReference type="ChEBI" id="CHEBI:58359"/>
        <dbReference type="ChEBI" id="CHEBI:58537"/>
        <dbReference type="ChEBI" id="CHEBI:58894"/>
        <dbReference type="ChEBI" id="CHEBI:456216"/>
        <dbReference type="EC" id="6.3.5.11"/>
    </reaction>
</comment>
<comment type="miscellaneous">
    <text evidence="8">The a and c carboxylates of cobyrinate are activated for nucleophilic attack via formation of a phosphorylated intermediate by ATP. CbiA catalyzes first the amidation of the c-carboxylate, and then that of the a-carboxylate.</text>
</comment>
<protein>
    <recommendedName>
        <fullName evidence="8">Cobyrinate a,c-diamide synthase</fullName>
        <ecNumber evidence="8">6.3.5.11</ecNumber>
    </recommendedName>
    <alternativeName>
        <fullName evidence="8">Cobyrinic acid a,c-diamide synthetase</fullName>
    </alternativeName>
</protein>
<dbReference type="SUPFAM" id="SSF52317">
    <property type="entry name" value="Class I glutamine amidotransferase-like"/>
    <property type="match status" value="1"/>
</dbReference>
<evidence type="ECO:0000256" key="7">
    <source>
        <dbReference type="ARBA" id="ARBA00022962"/>
    </source>
</evidence>
<dbReference type="PANTHER" id="PTHR43873:SF1">
    <property type="entry name" value="COBYRINATE A,C-DIAMIDE SYNTHASE"/>
    <property type="match status" value="1"/>
</dbReference>
<comment type="domain">
    <text evidence="8">Comprises of two domains. The C-terminal domain contains the binding site for glutamine and catalyzes the hydrolysis of this substrate to glutamate and ammonia. The N-terminal domain is anticipated to bind ATP and cobyrinate and catalyzes the ultimate synthesis of the diamide product. The ammonia produced via the glutaminase domain is probably translocated to the adjacent domain via a molecular tunnel, where it reacts with an activated intermediate.</text>
</comment>
<dbReference type="UniPathway" id="UPA00148">
    <property type="reaction ID" value="UER00231"/>
</dbReference>
<dbReference type="NCBIfam" id="NF002204">
    <property type="entry name" value="PRK01077.1"/>
    <property type="match status" value="1"/>
</dbReference>
<dbReference type="InterPro" id="IPR029062">
    <property type="entry name" value="Class_I_gatase-like"/>
</dbReference>
<dbReference type="EC" id="6.3.5.11" evidence="8"/>
<comment type="function">
    <text evidence="8">Catalyzes the ATP-dependent amidation of the two carboxylate groups at positions a and c of cobyrinate, using either L-glutamine or ammonia as the nitrogen source.</text>
</comment>
<feature type="domain" description="CobB/CobQ-like glutamine amidotransferase" evidence="10">
    <location>
        <begin position="257"/>
        <end position="447"/>
    </location>
</feature>
<evidence type="ECO:0000256" key="1">
    <source>
        <dbReference type="ARBA" id="ARBA00001946"/>
    </source>
</evidence>
<dbReference type="Pfam" id="PF07685">
    <property type="entry name" value="GATase_3"/>
    <property type="match status" value="1"/>
</dbReference>
<evidence type="ECO:0000256" key="8">
    <source>
        <dbReference type="HAMAP-Rule" id="MF_00027"/>
    </source>
</evidence>
<keyword evidence="5 8" id="KW-0067">ATP-binding</keyword>
<keyword evidence="7 8" id="KW-0315">Glutamine amidotransferase</keyword>
<dbReference type="InterPro" id="IPR002586">
    <property type="entry name" value="CobQ/CobB/MinD/ParA_Nub-bd_dom"/>
</dbReference>
<feature type="active site" description="Nucleophile" evidence="8">
    <location>
        <position position="339"/>
    </location>
</feature>
<keyword evidence="6 8" id="KW-0460">Magnesium</keyword>
<comment type="caution">
    <text evidence="11">The sequence shown here is derived from an EMBL/GenBank/DDBJ whole genome shotgun (WGS) entry which is preliminary data.</text>
</comment>
<keyword evidence="4 8" id="KW-0547">Nucleotide-binding</keyword>
<dbReference type="InterPro" id="IPR027417">
    <property type="entry name" value="P-loop_NTPase"/>
</dbReference>